<evidence type="ECO:0000256" key="11">
    <source>
        <dbReference type="ARBA" id="ARBA00023284"/>
    </source>
</evidence>
<keyword evidence="17" id="KW-1185">Reference proteome</keyword>
<dbReference type="EMBL" id="JBHSWE010000001">
    <property type="protein sequence ID" value="MFC6672285.1"/>
    <property type="molecule type" value="Genomic_DNA"/>
</dbReference>
<keyword evidence="7 13" id="KW-0274">FAD</keyword>
<evidence type="ECO:0000256" key="2">
    <source>
        <dbReference type="ARBA" id="ARBA00007532"/>
    </source>
</evidence>
<dbReference type="Proteomes" id="UP001596422">
    <property type="component" value="Unassembled WGS sequence"/>
</dbReference>
<dbReference type="InterPro" id="IPR016156">
    <property type="entry name" value="FAD/NAD-linked_Rdtase_dimer_sf"/>
</dbReference>
<keyword evidence="9 13" id="KW-0520">NAD</keyword>
<feature type="domain" description="Pyridine nucleotide-disulphide oxidoreductase dimerisation" evidence="14">
    <location>
        <begin position="354"/>
        <end position="463"/>
    </location>
</feature>
<dbReference type="InterPro" id="IPR023753">
    <property type="entry name" value="FAD/NAD-binding_dom"/>
</dbReference>
<dbReference type="PRINTS" id="PR00411">
    <property type="entry name" value="PNDRDTASEI"/>
</dbReference>
<dbReference type="Pfam" id="PF02852">
    <property type="entry name" value="Pyr_redox_dim"/>
    <property type="match status" value="1"/>
</dbReference>
<evidence type="ECO:0000256" key="1">
    <source>
        <dbReference type="ARBA" id="ARBA00004496"/>
    </source>
</evidence>
<evidence type="ECO:0000256" key="4">
    <source>
        <dbReference type="ARBA" id="ARBA00016961"/>
    </source>
</evidence>
<organism evidence="16 17">
    <name type="scientific">Marinobacterium aestuariivivens</name>
    <dbReference type="NCBI Taxonomy" id="1698799"/>
    <lineage>
        <taxon>Bacteria</taxon>
        <taxon>Pseudomonadati</taxon>
        <taxon>Pseudomonadota</taxon>
        <taxon>Gammaproteobacteria</taxon>
        <taxon>Oceanospirillales</taxon>
        <taxon>Oceanospirillaceae</taxon>
        <taxon>Marinobacterium</taxon>
    </lineage>
</organism>
<evidence type="ECO:0000256" key="7">
    <source>
        <dbReference type="ARBA" id="ARBA00022827"/>
    </source>
</evidence>
<dbReference type="PROSITE" id="PS00076">
    <property type="entry name" value="PYRIDINE_REDOX_1"/>
    <property type="match status" value="1"/>
</dbReference>
<protein>
    <recommendedName>
        <fullName evidence="4 13">Dihydrolipoyl dehydrogenase</fullName>
        <ecNumber evidence="3 13">1.8.1.4</ecNumber>
    </recommendedName>
</protein>
<comment type="similarity">
    <text evidence="2 13">Belongs to the class-I pyridine nucleotide-disulfide oxidoreductase family.</text>
</comment>
<dbReference type="InterPro" id="IPR001100">
    <property type="entry name" value="Pyr_nuc-diS_OxRdtase"/>
</dbReference>
<evidence type="ECO:0000256" key="10">
    <source>
        <dbReference type="ARBA" id="ARBA00023157"/>
    </source>
</evidence>
<dbReference type="Pfam" id="PF07992">
    <property type="entry name" value="Pyr_redox_2"/>
    <property type="match status" value="1"/>
</dbReference>
<sequence length="487" mass="51070">MSDKFDVIVIGAGPGGYVAAIRAAQLGLKTACVEKWIDDKGTPVLGGTCLNVGCIPSKALLESTHKFHDVKAHAQVHGINASDVQMDVKQMVARKNTIVKNLTGGIAGLFKANGVTLLQGAGKLLAGKQVEVTAADGSVSVHAAENVILASGSVPVEIPPAPLTEGLILDNAGALNIDETPKRLGVIGAGVIGLEMGSVWARLGSEVTVLEAMDSFLAMADQDVSKEGAKLLKKQGLDIRLGARVTGTEVLDGKEVKVKFSDAEGEKEIVVDKLIVAVGRRPLTNGLLAGDSGVELDERGFIKVNEQCRTDMPGVFAIGDSVRGPMLAHKASEEGIMVADIIAGHKAQVNYDVVPNIIYTHPELAWVGKTEQELKSAGVKYKTGKFPFAASGRAMASNDTDGFVKIISDEETDRILGVHMVGGIASELIAQGVIAMEFCSSTEDLQMTMFAHPTVSEAVHEAALAVDNHAIHIANRKKGKPAIPAFG</sequence>
<comment type="miscellaneous">
    <text evidence="13">The active site is a redox-active disulfide bond.</text>
</comment>
<comment type="caution">
    <text evidence="16">The sequence shown here is derived from an EMBL/GenBank/DDBJ whole genome shotgun (WGS) entry which is preliminary data.</text>
</comment>
<evidence type="ECO:0000256" key="3">
    <source>
        <dbReference type="ARBA" id="ARBA00012608"/>
    </source>
</evidence>
<dbReference type="PANTHER" id="PTHR22912">
    <property type="entry name" value="DISULFIDE OXIDOREDUCTASE"/>
    <property type="match status" value="1"/>
</dbReference>
<dbReference type="InterPro" id="IPR012999">
    <property type="entry name" value="Pyr_OxRdtase_I_AS"/>
</dbReference>
<dbReference type="Gene3D" id="3.50.50.60">
    <property type="entry name" value="FAD/NAD(P)-binding domain"/>
    <property type="match status" value="2"/>
</dbReference>
<dbReference type="PIRSF" id="PIRSF000350">
    <property type="entry name" value="Mercury_reductase_MerA"/>
    <property type="match status" value="1"/>
</dbReference>
<keyword evidence="11 13" id="KW-0676">Redox-active center</keyword>
<evidence type="ECO:0000313" key="16">
    <source>
        <dbReference type="EMBL" id="MFC6672285.1"/>
    </source>
</evidence>
<evidence type="ECO:0000259" key="14">
    <source>
        <dbReference type="Pfam" id="PF02852"/>
    </source>
</evidence>
<dbReference type="InterPro" id="IPR036188">
    <property type="entry name" value="FAD/NAD-bd_sf"/>
</dbReference>
<evidence type="ECO:0000313" key="17">
    <source>
        <dbReference type="Proteomes" id="UP001596422"/>
    </source>
</evidence>
<dbReference type="InterPro" id="IPR050151">
    <property type="entry name" value="Class-I_Pyr_Nuc-Dis_Oxidored"/>
</dbReference>
<dbReference type="NCBIfam" id="TIGR01350">
    <property type="entry name" value="lipoamide_DH"/>
    <property type="match status" value="1"/>
</dbReference>
<accession>A0ABW2A4D8</accession>
<keyword evidence="6 13" id="KW-0285">Flavoprotein</keyword>
<gene>
    <name evidence="16" type="primary">lpdA</name>
    <name evidence="16" type="ORF">ACFQDL_21105</name>
</gene>
<keyword evidence="10" id="KW-1015">Disulfide bond</keyword>
<evidence type="ECO:0000259" key="15">
    <source>
        <dbReference type="Pfam" id="PF07992"/>
    </source>
</evidence>
<dbReference type="GO" id="GO:0004148">
    <property type="term" value="F:dihydrolipoyl dehydrogenase (NADH) activity"/>
    <property type="evidence" value="ECO:0007669"/>
    <property type="project" value="UniProtKB-EC"/>
</dbReference>
<comment type="subcellular location">
    <subcellularLocation>
        <location evidence="1">Cytoplasm</location>
    </subcellularLocation>
</comment>
<dbReference type="InterPro" id="IPR004099">
    <property type="entry name" value="Pyr_nucl-diS_OxRdtase_dimer"/>
</dbReference>
<name>A0ABW2A4D8_9GAMM</name>
<dbReference type="Gene3D" id="3.30.390.30">
    <property type="match status" value="1"/>
</dbReference>
<dbReference type="SUPFAM" id="SSF51905">
    <property type="entry name" value="FAD/NAD(P)-binding domain"/>
    <property type="match status" value="1"/>
</dbReference>
<evidence type="ECO:0000256" key="6">
    <source>
        <dbReference type="ARBA" id="ARBA00022630"/>
    </source>
</evidence>
<keyword evidence="5" id="KW-0963">Cytoplasm</keyword>
<evidence type="ECO:0000256" key="13">
    <source>
        <dbReference type="RuleBase" id="RU003692"/>
    </source>
</evidence>
<dbReference type="EC" id="1.8.1.4" evidence="3 13"/>
<evidence type="ECO:0000256" key="12">
    <source>
        <dbReference type="ARBA" id="ARBA00049187"/>
    </source>
</evidence>
<proteinExistence type="inferred from homology"/>
<keyword evidence="8 13" id="KW-0560">Oxidoreductase</keyword>
<dbReference type="RefSeq" id="WP_379910733.1">
    <property type="nucleotide sequence ID" value="NZ_JBHSWE010000001.1"/>
</dbReference>
<dbReference type="PANTHER" id="PTHR22912:SF224">
    <property type="entry name" value="DIHYDROLIPOYL DEHYDROGENASE"/>
    <property type="match status" value="1"/>
</dbReference>
<feature type="domain" description="FAD/NAD(P)-binding" evidence="15">
    <location>
        <begin position="5"/>
        <end position="335"/>
    </location>
</feature>
<comment type="cofactor">
    <cofactor evidence="13">
        <name>FAD</name>
        <dbReference type="ChEBI" id="CHEBI:57692"/>
    </cofactor>
    <text evidence="13">Binds 1 FAD per subunit.</text>
</comment>
<dbReference type="PRINTS" id="PR00368">
    <property type="entry name" value="FADPNR"/>
</dbReference>
<dbReference type="InterPro" id="IPR006258">
    <property type="entry name" value="Lipoamide_DH"/>
</dbReference>
<reference evidence="17" key="1">
    <citation type="journal article" date="2019" name="Int. J. Syst. Evol. Microbiol.">
        <title>The Global Catalogue of Microorganisms (GCM) 10K type strain sequencing project: providing services to taxonomists for standard genome sequencing and annotation.</title>
        <authorList>
            <consortium name="The Broad Institute Genomics Platform"/>
            <consortium name="The Broad Institute Genome Sequencing Center for Infectious Disease"/>
            <person name="Wu L."/>
            <person name="Ma J."/>
        </authorList>
    </citation>
    <scope>NUCLEOTIDE SEQUENCE [LARGE SCALE GENOMIC DNA]</scope>
    <source>
        <strain evidence="17">NBRC 111756</strain>
    </source>
</reference>
<evidence type="ECO:0000256" key="5">
    <source>
        <dbReference type="ARBA" id="ARBA00022490"/>
    </source>
</evidence>
<comment type="catalytic activity">
    <reaction evidence="12 13">
        <text>N(6)-[(R)-dihydrolipoyl]-L-lysyl-[protein] + NAD(+) = N(6)-[(R)-lipoyl]-L-lysyl-[protein] + NADH + H(+)</text>
        <dbReference type="Rhea" id="RHEA:15045"/>
        <dbReference type="Rhea" id="RHEA-COMP:10474"/>
        <dbReference type="Rhea" id="RHEA-COMP:10475"/>
        <dbReference type="ChEBI" id="CHEBI:15378"/>
        <dbReference type="ChEBI" id="CHEBI:57540"/>
        <dbReference type="ChEBI" id="CHEBI:57945"/>
        <dbReference type="ChEBI" id="CHEBI:83099"/>
        <dbReference type="ChEBI" id="CHEBI:83100"/>
        <dbReference type="EC" id="1.8.1.4"/>
    </reaction>
</comment>
<evidence type="ECO:0000256" key="8">
    <source>
        <dbReference type="ARBA" id="ARBA00023002"/>
    </source>
</evidence>
<dbReference type="SUPFAM" id="SSF55424">
    <property type="entry name" value="FAD/NAD-linked reductases, dimerisation (C-terminal) domain"/>
    <property type="match status" value="1"/>
</dbReference>
<evidence type="ECO:0000256" key="9">
    <source>
        <dbReference type="ARBA" id="ARBA00023027"/>
    </source>
</evidence>